<gene>
    <name evidence="3" type="ORF">EJ04DRAFT_178378</name>
</gene>
<feature type="region of interest" description="Disordered" evidence="2">
    <location>
        <begin position="979"/>
        <end position="1021"/>
    </location>
</feature>
<evidence type="ECO:0000256" key="1">
    <source>
        <dbReference type="SAM" id="Coils"/>
    </source>
</evidence>
<protein>
    <submittedName>
        <fullName evidence="3">Uncharacterized protein</fullName>
    </submittedName>
</protein>
<feature type="region of interest" description="Disordered" evidence="2">
    <location>
        <begin position="607"/>
        <end position="635"/>
    </location>
</feature>
<sequence>MAGLAALRSTRQSAQELAQNFTLKGSPSPPLHPKRKILENLTRESVAAYTIASGDADKEDSAYVQEALFCEPFTYWDWEGLTREAWDKSSDSNKQRLLWERERGLEVKGAWHVYTPGRLRWEAFKASLGDNSLNRKYVRRIAISHWMSLDDLRWVAKELPSLEALDLGNIRDTEESWMNEEGETGRLGAFPDWALIKSALGSTLLDRLTWLGVRDSDGPQSTSNALSMIAKGCTGLSKLSLRGQYAPDPAAAGEYDHHACRFITGIIDNLPDTVKEVELRLSIPFLKLFLWHLGQKTNVQRIGIDLGAWVQVYPLRSIPVDESADRERFQSTFYRDRGGSNLALYPPESPPKHTTHPDCPLFPVRPEDELPADIQGQNRSDILGQMLANVYEAGTAMWNPVKIASIPAEQQARSGGLVHPLALIQSAEEVARNVREMRPYIATTTIQKVSTVYTWFRHTFSWEPVFDWDWFMRPEKMGHTLDNAYAKRILSDGRCLQRIEAEFHSLRDAKIPVHIFIGRRDVRGSSLYWGWPHDREEWDQWLDRRFDACLTNIAGLVDRLSIFYDLRNPLSTARLREIDQVQLYQSPSATCPYSVCPWMDEGRHCPYQHQRRPQQQRTRSFARRPQKMANKQTLNPRAHIQRSYQRLAAGFANAPPTGENADEHPSDNSDGESAPNLHHYARRTAFTREALGWQRFWSEYSLEFTGLSVLRVRMPRCLDSIGSWRLARLLNTKLGWNMIINTDERQHIQTQEDLLPTIEGFNDVYRHEPQEKIWPAGRFVRRTWIWPMDSTWWEEAPITVRKDGTLPRRNYELVRHRFLYRADRNFTATDYEDTAEGEAQQQEEALGIAERAATRERDLENALTVTTSPKPIAASTPRKQSGVFRADRSLTVAELAILITEKQQRLKELHEEQDDYQPAIDGPDPYLEQLRNNIRQTDARLHDLERQRSEMLSPPLHFMPRESTTASYRLADYLVPSSAPSIESSAPIPTSPKNRKRSKADQPEPPTSPKKRRSETRPAAMQEVVTEVETTLQEVTTTAPPPETSVDDAIDRALATLARKSNSRPFDTSIPGLTPAIPSIPVQSTSAIAEAQALPEELAPSVSKRRSTASSKASKTGKVSPTKTKGKQRSARPEPGSETAALPVEFTVPFMPPATTNIEASALGVGPPVLVIDPEASAPKIATSGTTERTVKALAKRKTTATEADAVTHAKTARKRSKKEDTKYVGKAPEEDDEGDLSDSEPEDEDGERKKRGRKHDDNKKFKPTSSNEDEEYPGDDQAKKGEGAKKGKGGKRAAKTAATARGGRKKAEDKGQGGDTAAPIPQKAARKKEASAKEEIQSPVARRTRAAVKAKEQKKRETG</sequence>
<evidence type="ECO:0000313" key="3">
    <source>
        <dbReference type="EMBL" id="KAF2735944.1"/>
    </source>
</evidence>
<feature type="compositionally biased region" description="Basic and acidic residues" evidence="2">
    <location>
        <begin position="1350"/>
        <end position="1360"/>
    </location>
</feature>
<feature type="coiled-coil region" evidence="1">
    <location>
        <begin position="892"/>
        <end position="947"/>
    </location>
</feature>
<feature type="compositionally biased region" description="Low complexity" evidence="2">
    <location>
        <begin position="1091"/>
        <end position="1120"/>
    </location>
</feature>
<feature type="compositionally biased region" description="Low complexity" evidence="2">
    <location>
        <begin position="979"/>
        <end position="992"/>
    </location>
</feature>
<accession>A0A9P4V2U3</accession>
<organism evidence="3 4">
    <name type="scientific">Polyplosphaeria fusca</name>
    <dbReference type="NCBI Taxonomy" id="682080"/>
    <lineage>
        <taxon>Eukaryota</taxon>
        <taxon>Fungi</taxon>
        <taxon>Dikarya</taxon>
        <taxon>Ascomycota</taxon>
        <taxon>Pezizomycotina</taxon>
        <taxon>Dothideomycetes</taxon>
        <taxon>Pleosporomycetidae</taxon>
        <taxon>Pleosporales</taxon>
        <taxon>Tetraplosphaeriaceae</taxon>
        <taxon>Polyplosphaeria</taxon>
    </lineage>
</organism>
<feature type="compositionally biased region" description="Basic residues" evidence="2">
    <location>
        <begin position="609"/>
        <end position="626"/>
    </location>
</feature>
<proteinExistence type="predicted"/>
<feature type="compositionally biased region" description="Basic and acidic residues" evidence="2">
    <location>
        <begin position="1277"/>
        <end position="1286"/>
    </location>
</feature>
<feature type="region of interest" description="Disordered" evidence="2">
    <location>
        <begin position="652"/>
        <end position="676"/>
    </location>
</feature>
<dbReference type="OrthoDB" id="3944206at2759"/>
<keyword evidence="4" id="KW-1185">Reference proteome</keyword>
<feature type="region of interest" description="Disordered" evidence="2">
    <location>
        <begin position="1178"/>
        <end position="1360"/>
    </location>
</feature>
<feature type="compositionally biased region" description="Basic and acidic residues" evidence="2">
    <location>
        <begin position="1328"/>
        <end position="1337"/>
    </location>
</feature>
<feature type="region of interest" description="Disordered" evidence="2">
    <location>
        <begin position="1091"/>
        <end position="1144"/>
    </location>
</feature>
<reference evidence="3" key="1">
    <citation type="journal article" date="2020" name="Stud. Mycol.">
        <title>101 Dothideomycetes genomes: a test case for predicting lifestyles and emergence of pathogens.</title>
        <authorList>
            <person name="Haridas S."/>
            <person name="Albert R."/>
            <person name="Binder M."/>
            <person name="Bloem J."/>
            <person name="Labutti K."/>
            <person name="Salamov A."/>
            <person name="Andreopoulos B."/>
            <person name="Baker S."/>
            <person name="Barry K."/>
            <person name="Bills G."/>
            <person name="Bluhm B."/>
            <person name="Cannon C."/>
            <person name="Castanera R."/>
            <person name="Culley D."/>
            <person name="Daum C."/>
            <person name="Ezra D."/>
            <person name="Gonzalez J."/>
            <person name="Henrissat B."/>
            <person name="Kuo A."/>
            <person name="Liang C."/>
            <person name="Lipzen A."/>
            <person name="Lutzoni F."/>
            <person name="Magnuson J."/>
            <person name="Mondo S."/>
            <person name="Nolan M."/>
            <person name="Ohm R."/>
            <person name="Pangilinan J."/>
            <person name="Park H.-J."/>
            <person name="Ramirez L."/>
            <person name="Alfaro M."/>
            <person name="Sun H."/>
            <person name="Tritt A."/>
            <person name="Yoshinaga Y."/>
            <person name="Zwiers L.-H."/>
            <person name="Turgeon B."/>
            <person name="Goodwin S."/>
            <person name="Spatafora J."/>
            <person name="Crous P."/>
            <person name="Grigoriev I."/>
        </authorList>
    </citation>
    <scope>NUCLEOTIDE SEQUENCE</scope>
    <source>
        <strain evidence="3">CBS 125425</strain>
    </source>
</reference>
<dbReference type="EMBL" id="ML996130">
    <property type="protein sequence ID" value="KAF2735944.1"/>
    <property type="molecule type" value="Genomic_DNA"/>
</dbReference>
<dbReference type="Proteomes" id="UP000799444">
    <property type="component" value="Unassembled WGS sequence"/>
</dbReference>
<feature type="compositionally biased region" description="Acidic residues" evidence="2">
    <location>
        <begin position="1230"/>
        <end position="1246"/>
    </location>
</feature>
<evidence type="ECO:0000313" key="4">
    <source>
        <dbReference type="Proteomes" id="UP000799444"/>
    </source>
</evidence>
<keyword evidence="1" id="KW-0175">Coiled coil</keyword>
<comment type="caution">
    <text evidence="3">The sequence shown here is derived from an EMBL/GenBank/DDBJ whole genome shotgun (WGS) entry which is preliminary data.</text>
</comment>
<evidence type="ECO:0000256" key="2">
    <source>
        <dbReference type="SAM" id="MobiDB-lite"/>
    </source>
</evidence>
<name>A0A9P4V2U3_9PLEO</name>